<dbReference type="InterPro" id="IPR013783">
    <property type="entry name" value="Ig-like_fold"/>
</dbReference>
<evidence type="ECO:0000256" key="1">
    <source>
        <dbReference type="ARBA" id="ARBA00022729"/>
    </source>
</evidence>
<dbReference type="SMART" id="SM00409">
    <property type="entry name" value="IG"/>
    <property type="match status" value="2"/>
</dbReference>
<gene>
    <name evidence="6" type="ORF">Q7C36_001302</name>
</gene>
<feature type="transmembrane region" description="Helical" evidence="3">
    <location>
        <begin position="363"/>
        <end position="384"/>
    </location>
</feature>
<dbReference type="PROSITE" id="PS50835">
    <property type="entry name" value="IG_LIKE"/>
    <property type="match status" value="2"/>
</dbReference>
<evidence type="ECO:0000313" key="6">
    <source>
        <dbReference type="EMBL" id="KAK2869431.1"/>
    </source>
</evidence>
<dbReference type="SUPFAM" id="SSF48726">
    <property type="entry name" value="Immunoglobulin"/>
    <property type="match status" value="2"/>
</dbReference>
<dbReference type="EMBL" id="JAVHJS010000001">
    <property type="protein sequence ID" value="KAK2869431.1"/>
    <property type="molecule type" value="Genomic_DNA"/>
</dbReference>
<proteinExistence type="predicted"/>
<dbReference type="InterPro" id="IPR036179">
    <property type="entry name" value="Ig-like_dom_sf"/>
</dbReference>
<keyword evidence="7" id="KW-1185">Reference proteome</keyword>
<dbReference type="PANTHER" id="PTHR44427:SF5">
    <property type="entry name" value="V-SET AND IMMUNOGLOBULIN DOMAIN-CONTAINING PROTEIN 10-LIKE"/>
    <property type="match status" value="1"/>
</dbReference>
<dbReference type="InterPro" id="IPR007110">
    <property type="entry name" value="Ig-like_dom"/>
</dbReference>
<sequence length="435" mass="48422">MHEGLLLLLISVLRCADGSFLRQEHTGPSMAFSKSTASASLPVHLEVVIPVQGVSLIPDPNPPVIYEGAGFNLSCKARKGTHLNYSWYHNMQEVTSPSPRHHFVGNMLTVDRADERHAGSYSCMAKNVIRNMTRVSSSMLVTVVVKKYLSDPRLSFTVYHDGSGYYANISCRLAYGSPPVTFQLLLNGKRVDVQQVNLLEAWFSQPVTIGLDMGSVQCIAENDIQQLLSNSVNLEVAPVTGTAHVQVEYLHRLDCVQAAALLQCVITTGTFPFFLWIFNSSTIPLDSSSPTFIQRDQFLVLTHINPENLGYYSCRVRDSFSSNSSWVESEDVLVEMSDLPTCFNTSTATTYELADLEATPVEVIAVVFCCFLFVMIVGGACCLLRSINLERVPTDTNHRVHSHEHINPENHHTKPETINHPHVEEMETLFMETEV</sequence>
<keyword evidence="3" id="KW-1133">Transmembrane helix</keyword>
<evidence type="ECO:0000256" key="3">
    <source>
        <dbReference type="SAM" id="Phobius"/>
    </source>
</evidence>
<feature type="signal peptide" evidence="4">
    <location>
        <begin position="1"/>
        <end position="18"/>
    </location>
</feature>
<keyword evidence="3" id="KW-0812">Transmembrane</keyword>
<keyword evidence="3" id="KW-0472">Membrane</keyword>
<dbReference type="AlphaFoldDB" id="A0AA88P0T3"/>
<evidence type="ECO:0000256" key="4">
    <source>
        <dbReference type="SAM" id="SignalP"/>
    </source>
</evidence>
<evidence type="ECO:0000259" key="5">
    <source>
        <dbReference type="PROSITE" id="PS50835"/>
    </source>
</evidence>
<comment type="caution">
    <text evidence="6">The sequence shown here is derived from an EMBL/GenBank/DDBJ whole genome shotgun (WGS) entry which is preliminary data.</text>
</comment>
<dbReference type="InterPro" id="IPR050831">
    <property type="entry name" value="CEA_cell_adhesion"/>
</dbReference>
<evidence type="ECO:0000256" key="2">
    <source>
        <dbReference type="ARBA" id="ARBA00023180"/>
    </source>
</evidence>
<feature type="chain" id="PRO_5041656005" description="Ig-like domain-containing protein" evidence="4">
    <location>
        <begin position="19"/>
        <end position="435"/>
    </location>
</feature>
<feature type="domain" description="Ig-like" evidence="5">
    <location>
        <begin position="58"/>
        <end position="142"/>
    </location>
</feature>
<protein>
    <recommendedName>
        <fullName evidence="5">Ig-like domain-containing protein</fullName>
    </recommendedName>
</protein>
<evidence type="ECO:0000313" key="7">
    <source>
        <dbReference type="Proteomes" id="UP001187315"/>
    </source>
</evidence>
<reference evidence="6" key="1">
    <citation type="submission" date="2023-08" db="EMBL/GenBank/DDBJ databases">
        <title>Pelteobagrus vachellii genome.</title>
        <authorList>
            <person name="Liu H."/>
        </authorList>
    </citation>
    <scope>NUCLEOTIDE SEQUENCE</scope>
    <source>
        <strain evidence="6">PRFRI_2022a</strain>
        <tissue evidence="6">Muscle</tissue>
    </source>
</reference>
<accession>A0AA88P0T3</accession>
<dbReference type="Pfam" id="PF13927">
    <property type="entry name" value="Ig_3"/>
    <property type="match status" value="1"/>
</dbReference>
<name>A0AA88P0T3_TACVA</name>
<feature type="domain" description="Ig-like" evidence="5">
    <location>
        <begin position="262"/>
        <end position="333"/>
    </location>
</feature>
<dbReference type="Proteomes" id="UP001187315">
    <property type="component" value="Unassembled WGS sequence"/>
</dbReference>
<organism evidence="6 7">
    <name type="scientific">Tachysurus vachellii</name>
    <name type="common">Darkbarbel catfish</name>
    <name type="synonym">Pelteobagrus vachellii</name>
    <dbReference type="NCBI Taxonomy" id="175792"/>
    <lineage>
        <taxon>Eukaryota</taxon>
        <taxon>Metazoa</taxon>
        <taxon>Chordata</taxon>
        <taxon>Craniata</taxon>
        <taxon>Vertebrata</taxon>
        <taxon>Euteleostomi</taxon>
        <taxon>Actinopterygii</taxon>
        <taxon>Neopterygii</taxon>
        <taxon>Teleostei</taxon>
        <taxon>Ostariophysi</taxon>
        <taxon>Siluriformes</taxon>
        <taxon>Bagridae</taxon>
        <taxon>Tachysurus</taxon>
    </lineage>
</organism>
<dbReference type="Gene3D" id="2.60.40.10">
    <property type="entry name" value="Immunoglobulins"/>
    <property type="match status" value="2"/>
</dbReference>
<dbReference type="PANTHER" id="PTHR44427">
    <property type="entry name" value="CARCINOEMBRYONIC ANTIGEN-RELATED CELL ADHESION MOLECULE 19"/>
    <property type="match status" value="1"/>
</dbReference>
<keyword evidence="2" id="KW-0325">Glycoprotein</keyword>
<dbReference type="InterPro" id="IPR003599">
    <property type="entry name" value="Ig_sub"/>
</dbReference>
<keyword evidence="1 4" id="KW-0732">Signal</keyword>
<dbReference type="CDD" id="cd00096">
    <property type="entry name" value="Ig"/>
    <property type="match status" value="2"/>
</dbReference>